<dbReference type="EMBL" id="CP032345">
    <property type="protein sequence ID" value="QCO14628.1"/>
    <property type="molecule type" value="Genomic_DNA"/>
</dbReference>
<dbReference type="RefSeq" id="WP_137139168.1">
    <property type="nucleotide sequence ID" value="NZ_CP032345.1"/>
</dbReference>
<dbReference type="Proteomes" id="UP000298693">
    <property type="component" value="Chromosome"/>
</dbReference>
<evidence type="ECO:0000313" key="2">
    <source>
        <dbReference type="EMBL" id="QCO14628.1"/>
    </source>
</evidence>
<gene>
    <name evidence="2" type="ORF">D3869_04970</name>
</gene>
<evidence type="ECO:0000313" key="3">
    <source>
        <dbReference type="Proteomes" id="UP000298693"/>
    </source>
</evidence>
<keyword evidence="1" id="KW-0812">Transmembrane</keyword>
<keyword evidence="1" id="KW-1133">Transmembrane helix</keyword>
<evidence type="ECO:0000256" key="1">
    <source>
        <dbReference type="SAM" id="Phobius"/>
    </source>
</evidence>
<sequence length="328" mass="35788">MTGPVEPRKHHEKRTGRQAKPRRLWLTLLAVIPALFAAGTAGAFWTGYSLHDRPFAWYNSNRIAATAERAARDLSPTVVVALGDSALRHATLDETGMAALAAKHGVESLHFLRIVHDHARIEDFEPLLGDVLKLKPALVLLDVDLLFAERGDVAGLRRYGSHLTEVAMLGRSYLPDQSALQYAKPCHAVGPQGWTATAADRWVETRDAAVRMNDDSPAFERVRRFADQARAAGVGIALLLPPRPAAVEERLYGAGNGYRPAALDRLRGQADLPLWRFPDSALPKPAKASAFCRNGLLGPEGRDAYSAWLAGGIAERLSHPRVEEAALQ</sequence>
<protein>
    <recommendedName>
        <fullName evidence="4">SGNH/GDSL hydrolase family protein</fullName>
    </recommendedName>
</protein>
<proteinExistence type="predicted"/>
<name>A0A4D8QUZ9_AZOBR</name>
<reference evidence="2 3" key="1">
    <citation type="submission" date="2018-09" db="EMBL/GenBank/DDBJ databases">
        <title>Whole genome based analysis of evolution and adaptive divergence in Indian and Brazilian strains of Azospirillum brasilense.</title>
        <authorList>
            <person name="Singh C."/>
            <person name="Tripathi A.K."/>
        </authorList>
    </citation>
    <scope>NUCLEOTIDE SEQUENCE [LARGE SCALE GENOMIC DNA]</scope>
    <source>
        <strain evidence="2 3">MTCC4039</strain>
    </source>
</reference>
<evidence type="ECO:0008006" key="4">
    <source>
        <dbReference type="Google" id="ProtNLM"/>
    </source>
</evidence>
<feature type="transmembrane region" description="Helical" evidence="1">
    <location>
        <begin position="24"/>
        <end position="45"/>
    </location>
</feature>
<accession>A0A4D8QUZ9</accession>
<dbReference type="AlphaFoldDB" id="A0A4D8QUZ9"/>
<organism evidence="2 3">
    <name type="scientific">Azospirillum brasilense</name>
    <dbReference type="NCBI Taxonomy" id="192"/>
    <lineage>
        <taxon>Bacteria</taxon>
        <taxon>Pseudomonadati</taxon>
        <taxon>Pseudomonadota</taxon>
        <taxon>Alphaproteobacteria</taxon>
        <taxon>Rhodospirillales</taxon>
        <taxon>Azospirillaceae</taxon>
        <taxon>Azospirillum</taxon>
    </lineage>
</organism>
<keyword evidence="1" id="KW-0472">Membrane</keyword>